<feature type="domain" description="Tryptophan synthase beta chain-like PALP" evidence="6">
    <location>
        <begin position="19"/>
        <end position="300"/>
    </location>
</feature>
<keyword evidence="3 5" id="KW-0663">Pyridoxal phosphate</keyword>
<gene>
    <name evidence="7" type="ORF">SAMN05216212_1914</name>
</gene>
<dbReference type="EMBL" id="FNFH01000003">
    <property type="protein sequence ID" value="SDK24239.1"/>
    <property type="molecule type" value="Genomic_DNA"/>
</dbReference>
<evidence type="ECO:0000313" key="7">
    <source>
        <dbReference type="EMBL" id="SDK24239.1"/>
    </source>
</evidence>
<dbReference type="PIRSF" id="PIRSF006278">
    <property type="entry name" value="ACCD_DCysDesulf"/>
    <property type="match status" value="1"/>
</dbReference>
<dbReference type="Gene3D" id="3.40.50.1100">
    <property type="match status" value="2"/>
</dbReference>
<dbReference type="InterPro" id="IPR001926">
    <property type="entry name" value="TrpB-like_PALP"/>
</dbReference>
<dbReference type="STRING" id="658219.SAMN05216212_1914"/>
<evidence type="ECO:0000256" key="3">
    <source>
        <dbReference type="ARBA" id="ARBA00022898"/>
    </source>
</evidence>
<accession>A0A1G9AA60</accession>
<dbReference type="RefSeq" id="WP_091512558.1">
    <property type="nucleotide sequence ID" value="NZ_FNFH01000003.1"/>
</dbReference>
<sequence length="309" mass="33929">MRPRYLTRFDPQYIRVAAGDIPYQKLDTSLFPGAEVWIRRDDLLDPLISGNKAYKLVYNLQAAERRGTETLLTCGGAWSNHIHATAAAARRFGYRSLGIIRGYRPKAMSAMLQDAERMGMELRFISRAEYRDRDLPDFLERVGLGGINGYFIPEGGANRQGVQGARLLGEVIRETAPVPFEQVWIACGTGLTLAGLQAGLGDLNAVGIPVLRAENAIAQAAAGWLNTLRSDSPARILPGYHCGGYARSTRELVAFQRQFEAETGVPLDPVYTAKLAYALHRHLFSDAPPGPGRILLVHSGGLQGRRGQR</sequence>
<dbReference type="PANTHER" id="PTHR43780">
    <property type="entry name" value="1-AMINOCYCLOPROPANE-1-CARBOXYLATE DEAMINASE-RELATED"/>
    <property type="match status" value="1"/>
</dbReference>
<dbReference type="OrthoDB" id="9801249at2"/>
<proteinExistence type="inferred from homology"/>
<comment type="similarity">
    <text evidence="2">Belongs to the ACC deaminase/D-cysteine desulfhydrase family.</text>
</comment>
<protein>
    <submittedName>
        <fullName evidence="7">1-aminocyclopropane-1-carboxylate deaminase</fullName>
    </submittedName>
</protein>
<name>A0A1G9AA60_9GAMM</name>
<evidence type="ECO:0000256" key="4">
    <source>
        <dbReference type="PIRSR" id="PIRSR006278-1"/>
    </source>
</evidence>
<evidence type="ECO:0000313" key="8">
    <source>
        <dbReference type="Proteomes" id="UP000199305"/>
    </source>
</evidence>
<feature type="active site" description="Nucleophile" evidence="4">
    <location>
        <position position="79"/>
    </location>
</feature>
<evidence type="ECO:0000256" key="5">
    <source>
        <dbReference type="PIRSR" id="PIRSR006278-2"/>
    </source>
</evidence>
<dbReference type="InterPro" id="IPR027278">
    <property type="entry name" value="ACCD_DCysDesulf"/>
</dbReference>
<dbReference type="AlphaFoldDB" id="A0A1G9AA60"/>
<dbReference type="GO" id="GO:0019148">
    <property type="term" value="F:D-cysteine desulfhydrase activity"/>
    <property type="evidence" value="ECO:0007669"/>
    <property type="project" value="TreeGrafter"/>
</dbReference>
<dbReference type="SUPFAM" id="SSF53686">
    <property type="entry name" value="Tryptophan synthase beta subunit-like PLP-dependent enzymes"/>
    <property type="match status" value="1"/>
</dbReference>
<evidence type="ECO:0000256" key="2">
    <source>
        <dbReference type="ARBA" id="ARBA00008639"/>
    </source>
</evidence>
<organism evidence="7 8">
    <name type="scientific">Microbulbifer yueqingensis</name>
    <dbReference type="NCBI Taxonomy" id="658219"/>
    <lineage>
        <taxon>Bacteria</taxon>
        <taxon>Pseudomonadati</taxon>
        <taxon>Pseudomonadota</taxon>
        <taxon>Gammaproteobacteria</taxon>
        <taxon>Cellvibrionales</taxon>
        <taxon>Microbulbiferaceae</taxon>
        <taxon>Microbulbifer</taxon>
    </lineage>
</organism>
<comment type="cofactor">
    <cofactor evidence="1">
        <name>pyridoxal 5'-phosphate</name>
        <dbReference type="ChEBI" id="CHEBI:597326"/>
    </cofactor>
</comment>
<dbReference type="Pfam" id="PF00291">
    <property type="entry name" value="PALP"/>
    <property type="match status" value="1"/>
</dbReference>
<evidence type="ECO:0000259" key="6">
    <source>
        <dbReference type="Pfam" id="PF00291"/>
    </source>
</evidence>
<evidence type="ECO:0000256" key="1">
    <source>
        <dbReference type="ARBA" id="ARBA00001933"/>
    </source>
</evidence>
<dbReference type="InterPro" id="IPR036052">
    <property type="entry name" value="TrpB-like_PALP_sf"/>
</dbReference>
<dbReference type="PANTHER" id="PTHR43780:SF2">
    <property type="entry name" value="1-AMINOCYCLOPROPANE-1-CARBOXYLATE DEAMINASE-RELATED"/>
    <property type="match status" value="1"/>
</dbReference>
<keyword evidence="8" id="KW-1185">Reference proteome</keyword>
<feature type="modified residue" description="N6-(pyridoxal phosphate)lysine" evidence="5">
    <location>
        <position position="52"/>
    </location>
</feature>
<reference evidence="8" key="1">
    <citation type="submission" date="2016-10" db="EMBL/GenBank/DDBJ databases">
        <authorList>
            <person name="Varghese N."/>
            <person name="Submissions S."/>
        </authorList>
    </citation>
    <scope>NUCLEOTIDE SEQUENCE [LARGE SCALE GENOMIC DNA]</scope>
    <source>
        <strain evidence="8">CGMCC 1.10658</strain>
    </source>
</reference>
<dbReference type="Proteomes" id="UP000199305">
    <property type="component" value="Unassembled WGS sequence"/>
</dbReference>